<dbReference type="Proteomes" id="UP000193240">
    <property type="component" value="Unassembled WGS sequence"/>
</dbReference>
<evidence type="ECO:0000313" key="1">
    <source>
        <dbReference type="EMBL" id="OSS45858.1"/>
    </source>
</evidence>
<dbReference type="EMBL" id="KZ107853">
    <property type="protein sequence ID" value="OSS45858.1"/>
    <property type="molecule type" value="Genomic_DNA"/>
</dbReference>
<protein>
    <recommendedName>
        <fullName evidence="3">Aminoglycoside phosphotransferase domain-containing protein</fullName>
    </recommendedName>
</protein>
<proteinExistence type="predicted"/>
<evidence type="ECO:0000313" key="2">
    <source>
        <dbReference type="Proteomes" id="UP000193240"/>
    </source>
</evidence>
<reference evidence="1 2" key="1">
    <citation type="journal article" date="2017" name="Genome Announc.">
        <title>Genome sequence of the saprophytic ascomycete Epicoccum nigrum ICMP 19927 strain isolated from New Zealand.</title>
        <authorList>
            <person name="Fokin M."/>
            <person name="Fleetwood D."/>
            <person name="Weir B.S."/>
            <person name="Villas-Boas S.G."/>
        </authorList>
    </citation>
    <scope>NUCLEOTIDE SEQUENCE [LARGE SCALE GENOMIC DNA]</scope>
    <source>
        <strain evidence="1 2">ICMP 19927</strain>
    </source>
</reference>
<keyword evidence="2" id="KW-1185">Reference proteome</keyword>
<dbReference type="InParanoid" id="A0A1Y2LSB5"/>
<dbReference type="STRING" id="105696.A0A1Y2LSB5"/>
<name>A0A1Y2LSB5_EPING</name>
<evidence type="ECO:0008006" key="3">
    <source>
        <dbReference type="Google" id="ProtNLM"/>
    </source>
</evidence>
<dbReference type="InterPro" id="IPR011009">
    <property type="entry name" value="Kinase-like_dom_sf"/>
</dbReference>
<accession>A0A1Y2LSB5</accession>
<gene>
    <name evidence="1" type="ORF">B5807_09736</name>
</gene>
<dbReference type="OMA" id="NEPELRF"/>
<dbReference type="SUPFAM" id="SSF56112">
    <property type="entry name" value="Protein kinase-like (PK-like)"/>
    <property type="match status" value="1"/>
</dbReference>
<dbReference type="AlphaFoldDB" id="A0A1Y2LSB5"/>
<sequence>MSSISLRTVHQPGLHWENDLFGEVPKWTEEPSIDIMKKLITQHLELDNEPELRFFAAGALNKLYAFQCAKGSYLMRVVLPVAPGVKTESEVATLNFICEITSISVLRVVASDHNL</sequence>
<organism evidence="1 2">
    <name type="scientific">Epicoccum nigrum</name>
    <name type="common">Soil fungus</name>
    <name type="synonym">Epicoccum purpurascens</name>
    <dbReference type="NCBI Taxonomy" id="105696"/>
    <lineage>
        <taxon>Eukaryota</taxon>
        <taxon>Fungi</taxon>
        <taxon>Dikarya</taxon>
        <taxon>Ascomycota</taxon>
        <taxon>Pezizomycotina</taxon>
        <taxon>Dothideomycetes</taxon>
        <taxon>Pleosporomycetidae</taxon>
        <taxon>Pleosporales</taxon>
        <taxon>Pleosporineae</taxon>
        <taxon>Didymellaceae</taxon>
        <taxon>Epicoccum</taxon>
    </lineage>
</organism>